<proteinExistence type="predicted"/>
<name>A0A4R6SHV0_LABRH</name>
<evidence type="ECO:0000256" key="1">
    <source>
        <dbReference type="PIRSR" id="PIRSR005962-1"/>
    </source>
</evidence>
<dbReference type="PANTHER" id="PTHR11014">
    <property type="entry name" value="PEPTIDASE M20 FAMILY MEMBER"/>
    <property type="match status" value="1"/>
</dbReference>
<dbReference type="PIRSF" id="PIRSF005962">
    <property type="entry name" value="Pept_M20D_amidohydro"/>
    <property type="match status" value="1"/>
</dbReference>
<keyword evidence="2" id="KW-0378">Hydrolase</keyword>
<dbReference type="InterPro" id="IPR017439">
    <property type="entry name" value="Amidohydrolase"/>
</dbReference>
<organism evidence="2 3">
    <name type="scientific">Labedaea rhizosphaerae</name>
    <dbReference type="NCBI Taxonomy" id="598644"/>
    <lineage>
        <taxon>Bacteria</taxon>
        <taxon>Bacillati</taxon>
        <taxon>Actinomycetota</taxon>
        <taxon>Actinomycetes</taxon>
        <taxon>Pseudonocardiales</taxon>
        <taxon>Pseudonocardiaceae</taxon>
        <taxon>Labedaea</taxon>
    </lineage>
</organism>
<dbReference type="InterPro" id="IPR002933">
    <property type="entry name" value="Peptidase_M20"/>
</dbReference>
<sequence length="403" mass="42004">MALSVDIPAKTAAARSDDQLRMLVELRRELHAHPELPWQEHRTTELVAAVLTRAGLTPRVLPGGTGVLCDIGPAPARVALRADIDALPIPDTKDVEYRSTVAGVAHACGHDVHTVVVLGAGLALARLAARGELPHGVRLVFQPAEEEWPGGAVDVIKAGGLDGIEEIYALHCDPSIEVGGIGLRAGPITGASDHLEVRLTGPGGHSARGHLTADLVAALAAVVSQVPAVLARRVDPRAALILVWGHIAAGSAPNAIPDSGVVRGRLRTLSRPVWESLPPLVDELIRSVATPYGVGVEISHIRGVPPVVNDAACVGRLDAVVRSMAGVDVRECEQSLGGEDFAWYVDQVPGALARLGVREPGVPAAADLHQSGFDVDERCIPIGVDALVGVALDVRPARSAGTR</sequence>
<protein>
    <submittedName>
        <fullName evidence="2">Amidohydrolase</fullName>
    </submittedName>
</protein>
<accession>A0A4R6SHV0</accession>
<dbReference type="GO" id="GO:0046872">
    <property type="term" value="F:metal ion binding"/>
    <property type="evidence" value="ECO:0007669"/>
    <property type="project" value="UniProtKB-KW"/>
</dbReference>
<comment type="caution">
    <text evidence="2">The sequence shown here is derived from an EMBL/GenBank/DDBJ whole genome shotgun (WGS) entry which is preliminary data.</text>
</comment>
<dbReference type="PANTHER" id="PTHR11014:SF63">
    <property type="entry name" value="METALLOPEPTIDASE, PUTATIVE (AFU_ORTHOLOGUE AFUA_6G09600)-RELATED"/>
    <property type="match status" value="1"/>
</dbReference>
<dbReference type="NCBIfam" id="TIGR01891">
    <property type="entry name" value="amidohydrolases"/>
    <property type="match status" value="1"/>
</dbReference>
<keyword evidence="3" id="KW-1185">Reference proteome</keyword>
<dbReference type="SUPFAM" id="SSF55031">
    <property type="entry name" value="Bacterial exopeptidase dimerisation domain"/>
    <property type="match status" value="1"/>
</dbReference>
<keyword evidence="1" id="KW-0464">Manganese</keyword>
<feature type="binding site" evidence="1">
    <location>
        <position position="171"/>
    </location>
    <ligand>
        <name>Mn(2+)</name>
        <dbReference type="ChEBI" id="CHEBI:29035"/>
        <label>2</label>
    </ligand>
</feature>
<comment type="cofactor">
    <cofactor evidence="1">
        <name>Mn(2+)</name>
        <dbReference type="ChEBI" id="CHEBI:29035"/>
    </cofactor>
    <text evidence="1">The Mn(2+) ion enhances activity.</text>
</comment>
<dbReference type="RefSeq" id="WP_133849231.1">
    <property type="nucleotide sequence ID" value="NZ_SNXZ01000002.1"/>
</dbReference>
<evidence type="ECO:0000313" key="2">
    <source>
        <dbReference type="EMBL" id="TDQ00528.1"/>
    </source>
</evidence>
<feature type="binding site" evidence="1">
    <location>
        <position position="146"/>
    </location>
    <ligand>
        <name>Mn(2+)</name>
        <dbReference type="ChEBI" id="CHEBI:29035"/>
        <label>2</label>
    </ligand>
</feature>
<reference evidence="2 3" key="1">
    <citation type="submission" date="2019-03" db="EMBL/GenBank/DDBJ databases">
        <title>Genomic Encyclopedia of Type Strains, Phase IV (KMG-IV): sequencing the most valuable type-strain genomes for metagenomic binning, comparative biology and taxonomic classification.</title>
        <authorList>
            <person name="Goeker M."/>
        </authorList>
    </citation>
    <scope>NUCLEOTIDE SEQUENCE [LARGE SCALE GENOMIC DNA]</scope>
    <source>
        <strain evidence="2 3">DSM 45361</strain>
    </source>
</reference>
<dbReference type="InterPro" id="IPR036264">
    <property type="entry name" value="Bact_exopeptidase_dim_dom"/>
</dbReference>
<dbReference type="Pfam" id="PF01546">
    <property type="entry name" value="Peptidase_M20"/>
    <property type="match status" value="1"/>
</dbReference>
<dbReference type="Proteomes" id="UP000295444">
    <property type="component" value="Unassembled WGS sequence"/>
</dbReference>
<dbReference type="GO" id="GO:0016787">
    <property type="term" value="F:hydrolase activity"/>
    <property type="evidence" value="ECO:0007669"/>
    <property type="project" value="UniProtKB-KW"/>
</dbReference>
<dbReference type="Gene3D" id="3.40.630.10">
    <property type="entry name" value="Zn peptidases"/>
    <property type="match status" value="1"/>
</dbReference>
<dbReference type="OrthoDB" id="9777385at2"/>
<dbReference type="Gene3D" id="3.30.70.360">
    <property type="match status" value="1"/>
</dbReference>
<feature type="binding site" evidence="1">
    <location>
        <position position="108"/>
    </location>
    <ligand>
        <name>Mn(2+)</name>
        <dbReference type="ChEBI" id="CHEBI:29035"/>
        <label>2</label>
    </ligand>
</feature>
<dbReference type="EMBL" id="SNXZ01000002">
    <property type="protein sequence ID" value="TDQ00528.1"/>
    <property type="molecule type" value="Genomic_DNA"/>
</dbReference>
<keyword evidence="1" id="KW-0479">Metal-binding</keyword>
<feature type="binding site" evidence="1">
    <location>
        <position position="369"/>
    </location>
    <ligand>
        <name>Mn(2+)</name>
        <dbReference type="ChEBI" id="CHEBI:29035"/>
        <label>2</label>
    </ligand>
</feature>
<evidence type="ECO:0000313" key="3">
    <source>
        <dbReference type="Proteomes" id="UP000295444"/>
    </source>
</evidence>
<dbReference type="AlphaFoldDB" id="A0A4R6SHV0"/>
<feature type="binding site" evidence="1">
    <location>
        <position position="110"/>
    </location>
    <ligand>
        <name>Mn(2+)</name>
        <dbReference type="ChEBI" id="CHEBI:29035"/>
        <label>2</label>
    </ligand>
</feature>
<dbReference type="SUPFAM" id="SSF53187">
    <property type="entry name" value="Zn-dependent exopeptidases"/>
    <property type="match status" value="1"/>
</dbReference>
<gene>
    <name evidence="2" type="ORF">EV186_102389</name>
</gene>